<dbReference type="GO" id="GO:0043565">
    <property type="term" value="F:sequence-specific DNA binding"/>
    <property type="evidence" value="ECO:0007669"/>
    <property type="project" value="InterPro"/>
</dbReference>
<dbReference type="Proteomes" id="UP000256924">
    <property type="component" value="Unassembled WGS sequence"/>
</dbReference>
<organism evidence="1 2">
    <name type="scientific">Candidatus Chryseobacterium massiliense</name>
    <dbReference type="NCBI Taxonomy" id="204089"/>
    <lineage>
        <taxon>Bacteria</taxon>
        <taxon>Pseudomonadati</taxon>
        <taxon>Bacteroidota</taxon>
        <taxon>Flavobacteriia</taxon>
        <taxon>Flavobacteriales</taxon>
        <taxon>Weeksellaceae</taxon>
        <taxon>Chryseobacterium group</taxon>
        <taxon>Chryseobacterium</taxon>
    </lineage>
</organism>
<evidence type="ECO:0000313" key="1">
    <source>
        <dbReference type="EMBL" id="REC51367.1"/>
    </source>
</evidence>
<dbReference type="RefSeq" id="WP_116097616.1">
    <property type="nucleotide sequence ID" value="NZ_QNVU01000009.1"/>
</dbReference>
<evidence type="ECO:0000313" key="2">
    <source>
        <dbReference type="Proteomes" id="UP000256924"/>
    </source>
</evidence>
<gene>
    <name evidence="1" type="ORF">DRF68_06275</name>
</gene>
<protein>
    <submittedName>
        <fullName evidence="1">Helix-turn-helix domain-containing protein</fullName>
    </submittedName>
</protein>
<accession>A0A3D9BD80</accession>
<dbReference type="EMBL" id="QNVU01000009">
    <property type="protein sequence ID" value="REC51367.1"/>
    <property type="molecule type" value="Genomic_DNA"/>
</dbReference>
<dbReference type="InterPro" id="IPR010921">
    <property type="entry name" value="Trp_repressor/repl_initiator"/>
</dbReference>
<name>A0A3D9BD80_9FLAO</name>
<sequence length="118" mass="14117">MDSKIQQSEFRINAPDYRKIYTDMIEMKYLHKKGKCEAVLNKPRLTVMDIFEIEKIIFDANDLQNDKENGKFRAYDSESILQILNYQKMNKMSNTEISNHFKISRNSLAKWKKMFPEI</sequence>
<dbReference type="AlphaFoldDB" id="A0A3D9BD80"/>
<comment type="caution">
    <text evidence="1">The sequence shown here is derived from an EMBL/GenBank/DDBJ whole genome shotgun (WGS) entry which is preliminary data.</text>
</comment>
<keyword evidence="2" id="KW-1185">Reference proteome</keyword>
<proteinExistence type="predicted"/>
<reference evidence="1 2" key="1">
    <citation type="journal article" date="2004" name="Emerg. Infect. Dis.">
        <title>Amoebae-resisting bacteria isolated from human nasal swabs by amoebal coculture.</title>
        <authorList>
            <person name="Greub G."/>
            <person name="La Scola B."/>
            <person name="Raoult D."/>
        </authorList>
    </citation>
    <scope>NUCLEOTIDE SEQUENCE [LARGE SCALE GENOMIC DNA]</scope>
    <source>
        <strain evidence="1 2">CCUG 51329</strain>
    </source>
</reference>
<dbReference type="SUPFAM" id="SSF48295">
    <property type="entry name" value="TrpR-like"/>
    <property type="match status" value="1"/>
</dbReference>